<accession>A0A859QLM1</accession>
<dbReference type="EMBL" id="CP041238">
    <property type="protein sequence ID" value="QLL63480.1"/>
    <property type="molecule type" value="Genomic_DNA"/>
</dbReference>
<keyword evidence="2" id="KW-1185">Reference proteome</keyword>
<dbReference type="GO" id="GO:0006310">
    <property type="term" value="P:DNA recombination"/>
    <property type="evidence" value="ECO:0007669"/>
    <property type="project" value="InterPro"/>
</dbReference>
<dbReference type="SUPFAM" id="SSF103084">
    <property type="entry name" value="Holliday junction resolvase RusA"/>
    <property type="match status" value="1"/>
</dbReference>
<name>A0A859QLM1_9HYPH</name>
<reference evidence="1 2" key="1">
    <citation type="submission" date="2019-06" db="EMBL/GenBank/DDBJ databases">
        <title>Complete genome sequence of Ensifer mexicanus ITTG R7 isolated from nodules of Acacia angustissima (Mill.) Kuntze.</title>
        <authorList>
            <person name="Rincon-Rosales R."/>
            <person name="Rogel M.A."/>
            <person name="Guerrero G."/>
            <person name="Rincon-Molina C.I."/>
            <person name="Lopez-Lopez A."/>
            <person name="Martinez-Romero E."/>
        </authorList>
    </citation>
    <scope>NUCLEOTIDE SEQUENCE [LARGE SCALE GENOMIC DNA]</scope>
    <source>
        <strain evidence="1 2">ITTG R7</strain>
    </source>
</reference>
<dbReference type="RefSeq" id="WP_180939362.1">
    <property type="nucleotide sequence ID" value="NZ_CP041238.1"/>
</dbReference>
<dbReference type="GO" id="GO:0000287">
    <property type="term" value="F:magnesium ion binding"/>
    <property type="evidence" value="ECO:0007669"/>
    <property type="project" value="InterPro"/>
</dbReference>
<protein>
    <submittedName>
        <fullName evidence="1">RusA family crossover junction endodeoxyribonuclease</fullName>
    </submittedName>
</protein>
<dbReference type="Pfam" id="PF05866">
    <property type="entry name" value="RusA"/>
    <property type="match status" value="1"/>
</dbReference>
<proteinExistence type="predicted"/>
<dbReference type="Proteomes" id="UP000510721">
    <property type="component" value="Chromosome"/>
</dbReference>
<evidence type="ECO:0000313" key="2">
    <source>
        <dbReference type="Proteomes" id="UP000510721"/>
    </source>
</evidence>
<dbReference type="KEGG" id="emx:FKV68_19550"/>
<dbReference type="InterPro" id="IPR036614">
    <property type="entry name" value="RusA-like_sf"/>
</dbReference>
<dbReference type="Gene3D" id="3.30.1330.70">
    <property type="entry name" value="Holliday junction resolvase RusA"/>
    <property type="match status" value="1"/>
</dbReference>
<dbReference type="AlphaFoldDB" id="A0A859QLM1"/>
<dbReference type="InterPro" id="IPR008822">
    <property type="entry name" value="Endonuclease_RusA-like"/>
</dbReference>
<sequence length="135" mass="14672">MLPFEFTIQGPPVSNQTRNRARLQQWKQEVGLAAQARIPAGIGPVPDPVQITITYYYEGDSPDVDNIIKPIQDALNGLVFVDDAQVAETKSRKRPLDGSYQIKGASGVLLQGFAAGVGFLHVRIESNTHNGVLDS</sequence>
<dbReference type="GO" id="GO:0006281">
    <property type="term" value="P:DNA repair"/>
    <property type="evidence" value="ECO:0007669"/>
    <property type="project" value="InterPro"/>
</dbReference>
<organism evidence="1 2">
    <name type="scientific">Sinorhizobium mexicanum</name>
    <dbReference type="NCBI Taxonomy" id="375549"/>
    <lineage>
        <taxon>Bacteria</taxon>
        <taxon>Pseudomonadati</taxon>
        <taxon>Pseudomonadota</taxon>
        <taxon>Alphaproteobacteria</taxon>
        <taxon>Hyphomicrobiales</taxon>
        <taxon>Rhizobiaceae</taxon>
        <taxon>Sinorhizobium/Ensifer group</taxon>
        <taxon>Sinorhizobium</taxon>
    </lineage>
</organism>
<evidence type="ECO:0000313" key="1">
    <source>
        <dbReference type="EMBL" id="QLL63480.1"/>
    </source>
</evidence>
<gene>
    <name evidence="1" type="ORF">FKV68_19550</name>
</gene>